<evidence type="ECO:0000256" key="2">
    <source>
        <dbReference type="ARBA" id="ARBA00012438"/>
    </source>
</evidence>
<keyword evidence="7" id="KW-0472">Membrane</keyword>
<evidence type="ECO:0000256" key="8">
    <source>
        <dbReference type="SAM" id="SignalP"/>
    </source>
</evidence>
<evidence type="ECO:0000256" key="5">
    <source>
        <dbReference type="ARBA" id="ARBA00022777"/>
    </source>
</evidence>
<dbReference type="InterPro" id="IPR005467">
    <property type="entry name" value="His_kinase_dom"/>
</dbReference>
<proteinExistence type="predicted"/>
<dbReference type="Pfam" id="PF00512">
    <property type="entry name" value="HisKA"/>
    <property type="match status" value="1"/>
</dbReference>
<dbReference type="SMART" id="SM00028">
    <property type="entry name" value="TPR"/>
    <property type="match status" value="5"/>
</dbReference>
<comment type="catalytic activity">
    <reaction evidence="1">
        <text>ATP + protein L-histidine = ADP + protein N-phospho-L-histidine.</text>
        <dbReference type="EC" id="2.7.13.3"/>
    </reaction>
</comment>
<evidence type="ECO:0000259" key="9">
    <source>
        <dbReference type="PROSITE" id="PS50109"/>
    </source>
</evidence>
<dbReference type="InterPro" id="IPR019734">
    <property type="entry name" value="TPR_rpt"/>
</dbReference>
<dbReference type="SMART" id="SM00388">
    <property type="entry name" value="HisKA"/>
    <property type="match status" value="1"/>
</dbReference>
<sequence length="682" mass="77750">MKHYLAKITLSLSFVFSSTTLALVTMADVDELIVQGQLDKAHIALKTIELSNKANESENAIKLKFAKILRKQNRYNDAIIKLNEINLTHNQTKAFMYDVTKELGINYRRSHKLDIAEKHYFKALKLAKAINDKTLIGQAYNNLGTLYDTKNNVALSMEYHLKAQSMLKTTTNWEIKASNFFNLGDLSSRIHNLEQAEYFFNKALLNDKKSKEIRNIAGTAIRLAEITFKNKKYAQALPRFIEAIEILQPLNANVSLSRAYNTLHLIYLKLNNPHMALSSIQKSLNHALKTQSPIQKAYAYLYLINLHIELKNTELLALYIPKARQLINTIRNKILEEKLYFANAKYMMLKGQYEAAYNELSIAFEIHKLADQEVNQGATEQYKQQVNALVQYQKLAQTEKKSAVMKVELEKQILQKQTWLLACIMILLFSVVIVYLYIIKHRNAQYKASLYQTNLKQKDEMLADISHELRTPLSVLQLHIEALEHNLLDDKALAYTKINNKISQLNNLISDVYQLSQVQNQSIHLIWQESQLSTLTAHYISDIKTLTEQSNLRFIADIDIPAATTLTTDRQKLDQIITNLAKNACLYTDSPGHVRLKVRVNNEYVFIQVDDTSPGVSDTELAKLFERLYRIDKSRSRALGGSGLGLSICESLTHALQGEITLHHGKAGGVCARIKLPITPTN</sequence>
<evidence type="ECO:0000256" key="3">
    <source>
        <dbReference type="ARBA" id="ARBA00022553"/>
    </source>
</evidence>
<name>A0AAD4FQ49_9GAMM</name>
<dbReference type="PANTHER" id="PTHR43711">
    <property type="entry name" value="TWO-COMPONENT HISTIDINE KINASE"/>
    <property type="match status" value="1"/>
</dbReference>
<dbReference type="SUPFAM" id="SSF48452">
    <property type="entry name" value="TPR-like"/>
    <property type="match status" value="2"/>
</dbReference>
<dbReference type="SUPFAM" id="SSF55874">
    <property type="entry name" value="ATPase domain of HSP90 chaperone/DNA topoisomerase II/histidine kinase"/>
    <property type="match status" value="1"/>
</dbReference>
<dbReference type="PROSITE" id="PS50109">
    <property type="entry name" value="HIS_KIN"/>
    <property type="match status" value="1"/>
</dbReference>
<feature type="transmembrane region" description="Helical" evidence="7">
    <location>
        <begin position="419"/>
        <end position="439"/>
    </location>
</feature>
<feature type="chain" id="PRO_5041896799" description="histidine kinase" evidence="8">
    <location>
        <begin position="23"/>
        <end position="682"/>
    </location>
</feature>
<evidence type="ECO:0000256" key="6">
    <source>
        <dbReference type="ARBA" id="ARBA00023012"/>
    </source>
</evidence>
<gene>
    <name evidence="10" type="ORF">PCIT_b0768</name>
</gene>
<dbReference type="SUPFAM" id="SSF47384">
    <property type="entry name" value="Homodimeric domain of signal transducing histidine kinase"/>
    <property type="match status" value="1"/>
</dbReference>
<dbReference type="Gene3D" id="1.25.40.10">
    <property type="entry name" value="Tetratricopeptide repeat domain"/>
    <property type="match status" value="2"/>
</dbReference>
<evidence type="ECO:0000313" key="11">
    <source>
        <dbReference type="Proteomes" id="UP000016487"/>
    </source>
</evidence>
<keyword evidence="8" id="KW-0732">Signal</keyword>
<dbReference type="PANTHER" id="PTHR43711:SF1">
    <property type="entry name" value="HISTIDINE KINASE 1"/>
    <property type="match status" value="1"/>
</dbReference>
<dbReference type="Gene3D" id="3.30.565.10">
    <property type="entry name" value="Histidine kinase-like ATPase, C-terminal domain"/>
    <property type="match status" value="1"/>
</dbReference>
<dbReference type="EC" id="2.7.13.3" evidence="2"/>
<keyword evidence="7" id="KW-0812">Transmembrane</keyword>
<keyword evidence="7" id="KW-1133">Transmembrane helix</keyword>
<dbReference type="InterPro" id="IPR036890">
    <property type="entry name" value="HATPase_C_sf"/>
</dbReference>
<reference evidence="10" key="2">
    <citation type="submission" date="2015-03" db="EMBL/GenBank/DDBJ databases">
        <title>Genome sequence of Pseudoalteromonas citrea.</title>
        <authorList>
            <person name="Xie B.-B."/>
            <person name="Rong J.-C."/>
            <person name="Qin Q.-L."/>
            <person name="Zhang Y.-Z."/>
        </authorList>
    </citation>
    <scope>NUCLEOTIDE SEQUENCE</scope>
    <source>
        <strain evidence="10">DSM 8771</strain>
    </source>
</reference>
<dbReference type="PRINTS" id="PR00344">
    <property type="entry name" value="BCTRLSENSOR"/>
</dbReference>
<evidence type="ECO:0000313" key="10">
    <source>
        <dbReference type="EMBL" id="KAF7764716.1"/>
    </source>
</evidence>
<comment type="caution">
    <text evidence="10">The sequence shown here is derived from an EMBL/GenBank/DDBJ whole genome shotgun (WGS) entry which is preliminary data.</text>
</comment>
<dbReference type="SMART" id="SM00387">
    <property type="entry name" value="HATPase_c"/>
    <property type="match status" value="1"/>
</dbReference>
<keyword evidence="6" id="KW-0902">Two-component regulatory system</keyword>
<evidence type="ECO:0000256" key="7">
    <source>
        <dbReference type="SAM" id="Phobius"/>
    </source>
</evidence>
<dbReference type="InterPro" id="IPR036097">
    <property type="entry name" value="HisK_dim/P_sf"/>
</dbReference>
<dbReference type="Pfam" id="PF02518">
    <property type="entry name" value="HATPase_c"/>
    <property type="match status" value="1"/>
</dbReference>
<accession>A0AAD4FQ49</accession>
<protein>
    <recommendedName>
        <fullName evidence="2">histidine kinase</fullName>
        <ecNumber evidence="2">2.7.13.3</ecNumber>
    </recommendedName>
</protein>
<dbReference type="CDD" id="cd00082">
    <property type="entry name" value="HisKA"/>
    <property type="match status" value="1"/>
</dbReference>
<dbReference type="AlphaFoldDB" id="A0AAD4FQ49"/>
<evidence type="ECO:0000256" key="4">
    <source>
        <dbReference type="ARBA" id="ARBA00022679"/>
    </source>
</evidence>
<reference evidence="10" key="1">
    <citation type="journal article" date="2012" name="J. Bacteriol.">
        <title>Genome sequences of type strains of seven species of the marine bacterium Pseudoalteromonas.</title>
        <authorList>
            <person name="Xie B.B."/>
            <person name="Shu Y.L."/>
            <person name="Qin Q.L."/>
            <person name="Rong J.C."/>
            <person name="Zhang X.Y."/>
            <person name="Chen X.L."/>
            <person name="Shi M."/>
            <person name="He H.L."/>
            <person name="Zhou B.C."/>
            <person name="Zhang Y.Z."/>
        </authorList>
    </citation>
    <scope>NUCLEOTIDE SEQUENCE</scope>
    <source>
        <strain evidence="10">DSM 8771</strain>
    </source>
</reference>
<keyword evidence="5" id="KW-0418">Kinase</keyword>
<dbReference type="InterPro" id="IPR011990">
    <property type="entry name" value="TPR-like_helical_dom_sf"/>
</dbReference>
<keyword evidence="3" id="KW-0597">Phosphoprotein</keyword>
<dbReference type="GO" id="GO:0000155">
    <property type="term" value="F:phosphorelay sensor kinase activity"/>
    <property type="evidence" value="ECO:0007669"/>
    <property type="project" value="InterPro"/>
</dbReference>
<feature type="signal peptide" evidence="8">
    <location>
        <begin position="1"/>
        <end position="22"/>
    </location>
</feature>
<keyword evidence="4" id="KW-0808">Transferase</keyword>
<dbReference type="InterPro" id="IPR004358">
    <property type="entry name" value="Sig_transdc_His_kin-like_C"/>
</dbReference>
<dbReference type="RefSeq" id="WP_021032354.1">
    <property type="nucleotide sequence ID" value="NZ_AHBZ03000027.1"/>
</dbReference>
<dbReference type="InterPro" id="IPR003661">
    <property type="entry name" value="HisK_dim/P_dom"/>
</dbReference>
<organism evidence="10 11">
    <name type="scientific">Pseudoalteromonas citrea</name>
    <dbReference type="NCBI Taxonomy" id="43655"/>
    <lineage>
        <taxon>Bacteria</taxon>
        <taxon>Pseudomonadati</taxon>
        <taxon>Pseudomonadota</taxon>
        <taxon>Gammaproteobacteria</taxon>
        <taxon>Alteromonadales</taxon>
        <taxon>Pseudoalteromonadaceae</taxon>
        <taxon>Pseudoalteromonas</taxon>
    </lineage>
</organism>
<dbReference type="EMBL" id="AHBZ03000027">
    <property type="protein sequence ID" value="KAF7764716.1"/>
    <property type="molecule type" value="Genomic_DNA"/>
</dbReference>
<dbReference type="InterPro" id="IPR050736">
    <property type="entry name" value="Sensor_HK_Regulatory"/>
</dbReference>
<dbReference type="Proteomes" id="UP000016487">
    <property type="component" value="Unassembled WGS sequence"/>
</dbReference>
<dbReference type="InterPro" id="IPR003594">
    <property type="entry name" value="HATPase_dom"/>
</dbReference>
<evidence type="ECO:0000256" key="1">
    <source>
        <dbReference type="ARBA" id="ARBA00000085"/>
    </source>
</evidence>
<dbReference type="Gene3D" id="1.10.287.130">
    <property type="match status" value="1"/>
</dbReference>
<feature type="domain" description="Histidine kinase" evidence="9">
    <location>
        <begin position="464"/>
        <end position="680"/>
    </location>
</feature>